<dbReference type="Proteomes" id="UP000751190">
    <property type="component" value="Unassembled WGS sequence"/>
</dbReference>
<gene>
    <name evidence="3" type="ORF">KFE25_012189</name>
</gene>
<dbReference type="AlphaFoldDB" id="A0A8J6C700"/>
<keyword evidence="2" id="KW-0472">Membrane</keyword>
<feature type="compositionally biased region" description="Low complexity" evidence="1">
    <location>
        <begin position="346"/>
        <end position="356"/>
    </location>
</feature>
<reference evidence="3" key="1">
    <citation type="submission" date="2021-05" db="EMBL/GenBank/DDBJ databases">
        <title>The genome of the haptophyte Pavlova lutheri (Diacronema luteri, Pavlovales) - a model for lipid biosynthesis in eukaryotic algae.</title>
        <authorList>
            <person name="Hulatt C.J."/>
            <person name="Posewitz M.C."/>
        </authorList>
    </citation>
    <scope>NUCLEOTIDE SEQUENCE</scope>
    <source>
        <strain evidence="3">NIVA-4/92</strain>
    </source>
</reference>
<comment type="caution">
    <text evidence="3">The sequence shown here is derived from an EMBL/GenBank/DDBJ whole genome shotgun (WGS) entry which is preliminary data.</text>
</comment>
<evidence type="ECO:0000256" key="1">
    <source>
        <dbReference type="SAM" id="MobiDB-lite"/>
    </source>
</evidence>
<dbReference type="OrthoDB" id="10443474at2759"/>
<dbReference type="EMBL" id="JAGTXO010000021">
    <property type="protein sequence ID" value="KAG8462369.1"/>
    <property type="molecule type" value="Genomic_DNA"/>
</dbReference>
<name>A0A8J6C700_DIALT</name>
<proteinExistence type="predicted"/>
<feature type="compositionally biased region" description="Low complexity" evidence="1">
    <location>
        <begin position="320"/>
        <end position="334"/>
    </location>
</feature>
<organism evidence="3 4">
    <name type="scientific">Diacronema lutheri</name>
    <name type="common">Unicellular marine alga</name>
    <name type="synonym">Monochrysis lutheri</name>
    <dbReference type="NCBI Taxonomy" id="2081491"/>
    <lineage>
        <taxon>Eukaryota</taxon>
        <taxon>Haptista</taxon>
        <taxon>Haptophyta</taxon>
        <taxon>Pavlovophyceae</taxon>
        <taxon>Pavlovales</taxon>
        <taxon>Pavlovaceae</taxon>
        <taxon>Diacronema</taxon>
    </lineage>
</organism>
<evidence type="ECO:0000256" key="2">
    <source>
        <dbReference type="SAM" id="Phobius"/>
    </source>
</evidence>
<feature type="region of interest" description="Disordered" evidence="1">
    <location>
        <begin position="320"/>
        <end position="365"/>
    </location>
</feature>
<keyword evidence="4" id="KW-1185">Reference proteome</keyword>
<protein>
    <submittedName>
        <fullName evidence="3">Uncharacterized protein</fullName>
    </submittedName>
</protein>
<feature type="transmembrane region" description="Helical" evidence="2">
    <location>
        <begin position="155"/>
        <end position="182"/>
    </location>
</feature>
<feature type="transmembrane region" description="Helical" evidence="2">
    <location>
        <begin position="89"/>
        <end position="115"/>
    </location>
</feature>
<sequence length="440" mass="48081">MLFASKRELHAGVALSILQVREQELAYYTANISNIGLQASLLAGFAFATLSSHDSEDVLTWIDQPMDAPFIIISFNITPAQQIRVLLELLYLTSTISAMGSTLYTLYICLITSILGPGLALRGPEGSVDRAVIGLARVNRKVIQSFGFALDLFQFSILVTTFLNFHLIAACVCSFFVCYYMVRIKRYTSKLTKEFLISKELIVTGRFEDEGQGRAISAAEQHLFPTFVDTLHDKLAQLGRRLVQLGRWLCGKRADVEAAPRKPTEEFPSYVASNMMHHWQGPLPEEFDGELAAEEVAVTESMWARWHSYLFGADAAKPPDLPPALRQHPTATAPVPSPAPSERRASAPARVRASPAGDAAPRPRPLRIAMTEADLSVAAGDAPSAPANAPPLRIAKSSDVVSRRDLSVRSYVSDGSVGPGGAHFARARTVSEFASRRVEI</sequence>
<keyword evidence="2" id="KW-1133">Transmembrane helix</keyword>
<evidence type="ECO:0000313" key="4">
    <source>
        <dbReference type="Proteomes" id="UP000751190"/>
    </source>
</evidence>
<evidence type="ECO:0000313" key="3">
    <source>
        <dbReference type="EMBL" id="KAG8462369.1"/>
    </source>
</evidence>
<keyword evidence="2" id="KW-0812">Transmembrane</keyword>
<accession>A0A8J6C700</accession>